<keyword evidence="1" id="KW-0175">Coiled coil</keyword>
<name>A0A1G8SAT6_9CLOT</name>
<organism evidence="2 3">
    <name type="scientific">Proteiniclasticum ruminis</name>
    <dbReference type="NCBI Taxonomy" id="398199"/>
    <lineage>
        <taxon>Bacteria</taxon>
        <taxon>Bacillati</taxon>
        <taxon>Bacillota</taxon>
        <taxon>Clostridia</taxon>
        <taxon>Eubacteriales</taxon>
        <taxon>Clostridiaceae</taxon>
        <taxon>Proteiniclasticum</taxon>
    </lineage>
</organism>
<evidence type="ECO:0000313" key="2">
    <source>
        <dbReference type="EMBL" id="SDJ26303.1"/>
    </source>
</evidence>
<dbReference type="EMBL" id="FNDZ01000011">
    <property type="protein sequence ID" value="SDJ26303.1"/>
    <property type="molecule type" value="Genomic_DNA"/>
</dbReference>
<reference evidence="2 3" key="1">
    <citation type="submission" date="2016-10" db="EMBL/GenBank/DDBJ databases">
        <authorList>
            <person name="de Groot N.N."/>
        </authorList>
    </citation>
    <scope>NUCLEOTIDE SEQUENCE [LARGE SCALE GENOMIC DNA]</scope>
    <source>
        <strain evidence="2 3">CGMCC 1.5058</strain>
    </source>
</reference>
<feature type="coiled-coil region" evidence="1">
    <location>
        <begin position="58"/>
        <end position="85"/>
    </location>
</feature>
<gene>
    <name evidence="2" type="ORF">SAMN05421804_11119</name>
</gene>
<dbReference type="AlphaFoldDB" id="A0A1G8SAT6"/>
<protein>
    <submittedName>
        <fullName evidence="2">Uncharacterized protein</fullName>
    </submittedName>
</protein>
<proteinExistence type="predicted"/>
<accession>A0A1G8SAT6</accession>
<evidence type="ECO:0000256" key="1">
    <source>
        <dbReference type="SAM" id="Coils"/>
    </source>
</evidence>
<evidence type="ECO:0000313" key="3">
    <source>
        <dbReference type="Proteomes" id="UP000183255"/>
    </source>
</evidence>
<dbReference type="Proteomes" id="UP000183255">
    <property type="component" value="Unassembled WGS sequence"/>
</dbReference>
<sequence length="344" mass="40454">MKIHIISGMNTIAENHLLEVSHPMTSRQPKDVFTGQKIMIEIKEYLLLTHRETQYSIAVNIESNLSQAELEKQILDAAYNSLRREGIPDDLARDFLGVDQGITFYNPINKMDVKPMKMKAKILKELMEHAGDKRYLKNLVQKNINRIPVKKGKDLIIPSQRLITYLEERYERPVINQKAYEFRIRFRRKEENHTVIMAIPEWFPTCQLHEIIGLLLGLDIDVYWMDDYEDIIESGMHDTMSSFLPEKEHTFTKDESAYTIRRQEELTDFLSRYLLVRDLEREGILYDFGTAARAFQIRVDRGDGIEMTFCRSPRILEMTIGLKWYSSNSEKVQGLNSELELYYE</sequence>